<dbReference type="RefSeq" id="WP_166987829.1">
    <property type="nucleotide sequence ID" value="NZ_CP061169.1"/>
</dbReference>
<keyword evidence="1 6" id="KW-0645">Protease</keyword>
<accession>A0ABX6YH03</accession>
<evidence type="ECO:0000256" key="2">
    <source>
        <dbReference type="ARBA" id="ARBA00022723"/>
    </source>
</evidence>
<gene>
    <name evidence="9" type="ORF">HCR76_14340</name>
</gene>
<name>A0ABX6YH03_9MICO</name>
<protein>
    <submittedName>
        <fullName evidence="9">M56 family metallopeptidase</fullName>
    </submittedName>
</protein>
<keyword evidence="5 6" id="KW-0482">Metalloprotease</keyword>
<dbReference type="CDD" id="cd07326">
    <property type="entry name" value="M56_BlaR1_MecR1_like"/>
    <property type="match status" value="1"/>
</dbReference>
<dbReference type="PANTHER" id="PTHR34978">
    <property type="entry name" value="POSSIBLE SENSOR-TRANSDUCER PROTEIN BLAR"/>
    <property type="match status" value="1"/>
</dbReference>
<evidence type="ECO:0000256" key="3">
    <source>
        <dbReference type="ARBA" id="ARBA00022801"/>
    </source>
</evidence>
<dbReference type="PANTHER" id="PTHR34978:SF3">
    <property type="entry name" value="SLR0241 PROTEIN"/>
    <property type="match status" value="1"/>
</dbReference>
<feature type="domain" description="Peptidase M48" evidence="8">
    <location>
        <begin position="146"/>
        <end position="184"/>
    </location>
</feature>
<feature type="transmembrane region" description="Helical" evidence="7">
    <location>
        <begin position="71"/>
        <end position="95"/>
    </location>
</feature>
<evidence type="ECO:0000313" key="9">
    <source>
        <dbReference type="EMBL" id="QPZ37970.1"/>
    </source>
</evidence>
<keyword evidence="7" id="KW-0472">Membrane</keyword>
<evidence type="ECO:0000256" key="7">
    <source>
        <dbReference type="SAM" id="Phobius"/>
    </source>
</evidence>
<reference evidence="9 10" key="1">
    <citation type="submission" date="2020-12" db="EMBL/GenBank/DDBJ databases">
        <title>Microbacterium sp. HY060.</title>
        <authorList>
            <person name="Zhou J."/>
        </authorList>
    </citation>
    <scope>NUCLEOTIDE SEQUENCE [LARGE SCALE GENOMIC DNA]</scope>
    <source>
        <strain evidence="9 10">HY60</strain>
    </source>
</reference>
<keyword evidence="7" id="KW-1133">Transmembrane helix</keyword>
<keyword evidence="10" id="KW-1185">Reference proteome</keyword>
<keyword evidence="2" id="KW-0479">Metal-binding</keyword>
<dbReference type="InterPro" id="IPR001915">
    <property type="entry name" value="Peptidase_M48"/>
</dbReference>
<evidence type="ECO:0000313" key="10">
    <source>
        <dbReference type="Proteomes" id="UP000662814"/>
    </source>
</evidence>
<organism evidence="9 10">
    <name type="scientific">Paramicrobacterium chengjingii</name>
    <dbReference type="NCBI Taxonomy" id="2769067"/>
    <lineage>
        <taxon>Bacteria</taxon>
        <taxon>Bacillati</taxon>
        <taxon>Actinomycetota</taxon>
        <taxon>Actinomycetes</taxon>
        <taxon>Micrococcales</taxon>
        <taxon>Microbacteriaceae</taxon>
        <taxon>Paramicrobacterium</taxon>
    </lineage>
</organism>
<dbReference type="Gene3D" id="3.30.2010.10">
    <property type="entry name" value="Metalloproteases ('zincins'), catalytic domain"/>
    <property type="match status" value="1"/>
</dbReference>
<keyword evidence="7" id="KW-0812">Transmembrane</keyword>
<comment type="cofactor">
    <cofactor evidence="6">
        <name>Zn(2+)</name>
        <dbReference type="ChEBI" id="CHEBI:29105"/>
    </cofactor>
    <text evidence="6">Binds 1 zinc ion per subunit.</text>
</comment>
<evidence type="ECO:0000259" key="8">
    <source>
        <dbReference type="Pfam" id="PF01435"/>
    </source>
</evidence>
<evidence type="ECO:0000256" key="5">
    <source>
        <dbReference type="ARBA" id="ARBA00023049"/>
    </source>
</evidence>
<comment type="similarity">
    <text evidence="6">Belongs to the peptidase M48 family.</text>
</comment>
<dbReference type="Pfam" id="PF01435">
    <property type="entry name" value="Peptidase_M48"/>
    <property type="match status" value="1"/>
</dbReference>
<keyword evidence="4 6" id="KW-0862">Zinc</keyword>
<dbReference type="InterPro" id="IPR052173">
    <property type="entry name" value="Beta-lactam_resp_regulator"/>
</dbReference>
<sequence length="268" mass="27955">MLLSAALVATAFVLIVVTPTVLKAGPWAVRHPRTALLMWFSACALGCACVVASIVAAVIGGLMAGDAPDGATAIALTVGSWLGLGIVGAAIALIVTTTEPIVHASRVSLSDVVPAHGSVDERRALTLARITSNDVVACSLPGRDPAIIIPSRLEAALTRPQLQAVIAHEYAHLRGRHHLLKAVASINTACLPPRLRAGRELKRATTLLLELIADDAAAKQAGPVHLANALAAIGDLTGDAGLHLRAERLAIRRWPRSRSRRVPVAIKI</sequence>
<evidence type="ECO:0000256" key="4">
    <source>
        <dbReference type="ARBA" id="ARBA00022833"/>
    </source>
</evidence>
<dbReference type="EMBL" id="CP061169">
    <property type="protein sequence ID" value="QPZ37970.1"/>
    <property type="molecule type" value="Genomic_DNA"/>
</dbReference>
<dbReference type="Proteomes" id="UP000662814">
    <property type="component" value="Chromosome"/>
</dbReference>
<keyword evidence="3 6" id="KW-0378">Hydrolase</keyword>
<feature type="transmembrane region" description="Helical" evidence="7">
    <location>
        <begin position="34"/>
        <end position="59"/>
    </location>
</feature>
<proteinExistence type="inferred from homology"/>
<evidence type="ECO:0000256" key="6">
    <source>
        <dbReference type="RuleBase" id="RU003983"/>
    </source>
</evidence>
<evidence type="ECO:0000256" key="1">
    <source>
        <dbReference type="ARBA" id="ARBA00022670"/>
    </source>
</evidence>